<evidence type="ECO:0000256" key="12">
    <source>
        <dbReference type="SAM" id="SignalP"/>
    </source>
</evidence>
<dbReference type="Pfam" id="PF07774">
    <property type="entry name" value="EMC1_C"/>
    <property type="match status" value="1"/>
</dbReference>
<keyword evidence="7" id="KW-0256">Endoplasmic reticulum</keyword>
<accession>A0AAE1DYU2</accession>
<dbReference type="Pfam" id="PF25293">
    <property type="entry name" value="Beta-prop_EMC1_N"/>
    <property type="match status" value="1"/>
</dbReference>
<dbReference type="InterPro" id="IPR015943">
    <property type="entry name" value="WD40/YVTN_repeat-like_dom_sf"/>
</dbReference>
<evidence type="ECO:0000256" key="6">
    <source>
        <dbReference type="ARBA" id="ARBA00022729"/>
    </source>
</evidence>
<evidence type="ECO:0000256" key="4">
    <source>
        <dbReference type="ARBA" id="ARBA00020824"/>
    </source>
</evidence>
<comment type="subcellular location">
    <subcellularLocation>
        <location evidence="1">Endoplasmic reticulum membrane</location>
        <topology evidence="1">Single-pass type I membrane protein</topology>
    </subcellularLocation>
</comment>
<feature type="transmembrane region" description="Helical" evidence="11">
    <location>
        <begin position="947"/>
        <end position="968"/>
    </location>
</feature>
<comment type="subunit">
    <text evidence="3">Component of the ER membrane protein complex (EMC).</text>
</comment>
<dbReference type="SUPFAM" id="SSF50998">
    <property type="entry name" value="Quinoprotein alcohol dehydrogenase-like"/>
    <property type="match status" value="1"/>
</dbReference>
<keyword evidence="8 11" id="KW-1133">Transmembrane helix</keyword>
<dbReference type="GO" id="GO:0072546">
    <property type="term" value="C:EMC complex"/>
    <property type="evidence" value="ECO:0007669"/>
    <property type="project" value="InterPro"/>
</dbReference>
<name>A0AAE1DYU2_9GAST</name>
<reference evidence="15" key="1">
    <citation type="journal article" date="2023" name="G3 (Bethesda)">
        <title>A reference genome for the long-term kleptoplast-retaining sea slug Elysia crispata morphotype clarki.</title>
        <authorList>
            <person name="Eastman K.E."/>
            <person name="Pendleton A.L."/>
            <person name="Shaikh M.A."/>
            <person name="Suttiyut T."/>
            <person name="Ogas R."/>
            <person name="Tomko P."/>
            <person name="Gavelis G."/>
            <person name="Widhalm J.R."/>
            <person name="Wisecaver J.H."/>
        </authorList>
    </citation>
    <scope>NUCLEOTIDE SEQUENCE</scope>
    <source>
        <strain evidence="15">ECLA1</strain>
    </source>
</reference>
<evidence type="ECO:0000259" key="13">
    <source>
        <dbReference type="Pfam" id="PF07774"/>
    </source>
</evidence>
<keyword evidence="10" id="KW-0325">Glycoprotein</keyword>
<organism evidence="15 16">
    <name type="scientific">Elysia crispata</name>
    <name type="common">lettuce slug</name>
    <dbReference type="NCBI Taxonomy" id="231223"/>
    <lineage>
        <taxon>Eukaryota</taxon>
        <taxon>Metazoa</taxon>
        <taxon>Spiralia</taxon>
        <taxon>Lophotrochozoa</taxon>
        <taxon>Mollusca</taxon>
        <taxon>Gastropoda</taxon>
        <taxon>Heterobranchia</taxon>
        <taxon>Euthyneura</taxon>
        <taxon>Panpulmonata</taxon>
        <taxon>Sacoglossa</taxon>
        <taxon>Placobranchoidea</taxon>
        <taxon>Plakobranchidae</taxon>
        <taxon>Elysia</taxon>
    </lineage>
</organism>
<evidence type="ECO:0000256" key="8">
    <source>
        <dbReference type="ARBA" id="ARBA00022989"/>
    </source>
</evidence>
<protein>
    <recommendedName>
        <fullName evidence="4">ER membrane protein complex subunit 1</fullName>
    </recommendedName>
</protein>
<sequence length="978" mass="108945">MAVTGSIVFLAIFVGCSYALFADQAGLFDWKQDYVGKVKFLHWEQLPSAGKKVLLASEKNVIASVNAHDGSIVWRKIFESDRRGRIDAFLHHGNAVVSVQAGGQFVRSWHAGSGSLNWEKSLTTDSASWASAFLLEREGKRDRIIVTTSSTMHCLKLSDGLEEWRAELPNSDTVNRWFVQGQSDGFVAVGVTAGQRVTVVSVGVEGKVKQPKNVPAPWIALDTSCVIMEDSKHFVCYSAQTSSLQLLSLEAVSVFIPTDLKELGVATSNDSQIEAVVPELGSTIMFRSLENQLVLMSLTSQQAFSVHKVLDKTYTAQVTKHAEKSILLTLAQAGPESLKLTGVDFTAGTEIEDLSQTFPFAHYHGHPTKLYPFVFTKKKDSSNKPACKLIFSSQDYSLHFVQKNKAQWRREESLSYILTVQMVDLPVSENQAKFEDEFGTKEEDIFAMFIKRLKAQFSQLKVFTMGLMDRVMGHTHHYTVSSDAIEEEEPEEEDLVRDDFNLHKIIVVATASGKIYGIRSHTGKIAWQQFVPDLVPFQRYGQLKLLLLVQRTTAHFPHAPQCTVLGVSKQTGNGLLISFNPVTGALLSGRQGQGHDLGFKVVQAEMLAEMDAEFLKGLILIDDHNKPHIYPESSQSVFKALTMQLFFHLMNSETGIMTGYRLTPSASELSLDEIWTLDLQKSQQTITGVYGKRAIDLVHSQGRVLGDRSVLYKYLNPNLVAVVAEGEEILSSSNNKGPSAFFSLYLIDGVTGHIVHHQTHKRSRGPVKVIHSENWVVYTYFNEKYRRNEVGVLELYEGRQQSNSTAFSSFSPPPPPLVMRQAYIFPEPIYAMASTVTEKGITSKNIILALKIGGVLSLPKALLDPRRPVMPTQETMEEGTIPYVPEIPLSTEALVNYNRSIFNVDGVFTSPAGLESTSLVFVHGIDIFYTRVMPSRMFDVLKEDFDYLFIGSVLGVMILVSFITQKLAARKALNRAWK</sequence>
<dbReference type="GO" id="GO:0034975">
    <property type="term" value="P:protein folding in endoplasmic reticulum"/>
    <property type="evidence" value="ECO:0007669"/>
    <property type="project" value="TreeGrafter"/>
</dbReference>
<dbReference type="Gene3D" id="2.130.10.10">
    <property type="entry name" value="YVTN repeat-like/Quinoprotein amine dehydrogenase"/>
    <property type="match status" value="1"/>
</dbReference>
<keyword evidence="5 11" id="KW-0812">Transmembrane</keyword>
<dbReference type="InterPro" id="IPR011047">
    <property type="entry name" value="Quinoprotein_ADH-like_sf"/>
</dbReference>
<dbReference type="PANTHER" id="PTHR21573">
    <property type="entry name" value="ER MEMBRANE PROTEIN COMPLEX SUBUNIT 1"/>
    <property type="match status" value="1"/>
</dbReference>
<feature type="domain" description="ER membrane protein complex subunit 1 C-terminal" evidence="13">
    <location>
        <begin position="772"/>
        <end position="977"/>
    </location>
</feature>
<comment type="similarity">
    <text evidence="2">Belongs to the EMC1 family.</text>
</comment>
<feature type="chain" id="PRO_5042013519" description="ER membrane protein complex subunit 1" evidence="12">
    <location>
        <begin position="20"/>
        <end position="978"/>
    </location>
</feature>
<evidence type="ECO:0000313" key="16">
    <source>
        <dbReference type="Proteomes" id="UP001283361"/>
    </source>
</evidence>
<dbReference type="Proteomes" id="UP001283361">
    <property type="component" value="Unassembled WGS sequence"/>
</dbReference>
<dbReference type="EMBL" id="JAWDGP010001807">
    <property type="protein sequence ID" value="KAK3788009.1"/>
    <property type="molecule type" value="Genomic_DNA"/>
</dbReference>
<evidence type="ECO:0000256" key="5">
    <source>
        <dbReference type="ARBA" id="ARBA00022692"/>
    </source>
</evidence>
<feature type="signal peptide" evidence="12">
    <location>
        <begin position="1"/>
        <end position="19"/>
    </location>
</feature>
<evidence type="ECO:0000313" key="15">
    <source>
        <dbReference type="EMBL" id="KAK3788009.1"/>
    </source>
</evidence>
<proteinExistence type="inferred from homology"/>
<evidence type="ECO:0000256" key="9">
    <source>
        <dbReference type="ARBA" id="ARBA00023136"/>
    </source>
</evidence>
<evidence type="ECO:0000256" key="7">
    <source>
        <dbReference type="ARBA" id="ARBA00022824"/>
    </source>
</evidence>
<keyword evidence="6 12" id="KW-0732">Signal</keyword>
<dbReference type="AlphaFoldDB" id="A0AAE1DYU2"/>
<evidence type="ECO:0000256" key="10">
    <source>
        <dbReference type="ARBA" id="ARBA00023180"/>
    </source>
</evidence>
<evidence type="ECO:0000259" key="14">
    <source>
        <dbReference type="Pfam" id="PF25293"/>
    </source>
</evidence>
<dbReference type="PANTHER" id="PTHR21573:SF0">
    <property type="entry name" value="ER MEMBRANE PROTEIN COMPLEX SUBUNIT 1"/>
    <property type="match status" value="1"/>
</dbReference>
<evidence type="ECO:0000256" key="2">
    <source>
        <dbReference type="ARBA" id="ARBA00007904"/>
    </source>
</evidence>
<feature type="domain" description="EMC1 first beta-propeller" evidence="14">
    <location>
        <begin position="19"/>
        <end position="412"/>
    </location>
</feature>
<dbReference type="InterPro" id="IPR026895">
    <property type="entry name" value="EMC1"/>
</dbReference>
<evidence type="ECO:0000256" key="3">
    <source>
        <dbReference type="ARBA" id="ARBA00011276"/>
    </source>
</evidence>
<dbReference type="InterPro" id="IPR058545">
    <property type="entry name" value="Beta-prop_EMC1_1st"/>
</dbReference>
<gene>
    <name evidence="15" type="ORF">RRG08_042297</name>
</gene>
<comment type="caution">
    <text evidence="15">The sequence shown here is derived from an EMBL/GenBank/DDBJ whole genome shotgun (WGS) entry which is preliminary data.</text>
</comment>
<evidence type="ECO:0000256" key="1">
    <source>
        <dbReference type="ARBA" id="ARBA00004115"/>
    </source>
</evidence>
<evidence type="ECO:0000256" key="11">
    <source>
        <dbReference type="SAM" id="Phobius"/>
    </source>
</evidence>
<keyword evidence="16" id="KW-1185">Reference proteome</keyword>
<dbReference type="InterPro" id="IPR011678">
    <property type="entry name" value="EMC1_C"/>
</dbReference>
<keyword evidence="9 11" id="KW-0472">Membrane</keyword>